<keyword evidence="3" id="KW-0648">Protein biosynthesis</keyword>
<dbReference type="Pfam" id="PF16571">
    <property type="entry name" value="FBP_C"/>
    <property type="match status" value="1"/>
</dbReference>
<dbReference type="AlphaFoldDB" id="A0A6N8FH85"/>
<dbReference type="InterPro" id="IPR010841">
    <property type="entry name" value="EF-G-binding_N"/>
</dbReference>
<dbReference type="InterPro" id="IPR038344">
    <property type="entry name" value="EF-G_N_sf"/>
</dbReference>
<protein>
    <submittedName>
        <fullName evidence="3">Elongation factor G-binding protein</fullName>
    </submittedName>
</protein>
<evidence type="ECO:0000259" key="2">
    <source>
        <dbReference type="Pfam" id="PF16571"/>
    </source>
</evidence>
<dbReference type="EMBL" id="WOCA01000007">
    <property type="protein sequence ID" value="MUK88940.1"/>
    <property type="molecule type" value="Genomic_DNA"/>
</dbReference>
<dbReference type="CDD" id="cd16342">
    <property type="entry name" value="FusC_FusB"/>
    <property type="match status" value="1"/>
</dbReference>
<dbReference type="Gene3D" id="1.20.1280.250">
    <property type="match status" value="1"/>
</dbReference>
<sequence>MKPFIEVYQYNFIKMQVQNLINGYATANDEDVKHAVKSMAVERVLHLFPSMNEEQKLLLQPIETINGDKEKGEAYLTQLISYVVPFNITEQSIKKLFPKVKKLKAPALDKIDLRELSYLSWIDLNTNKKFIVTRKDNKLVGLQGSFQLANQKGICAICNHHEEVGLFLAKEKGNVQGTFTKRGNYICVDSEKCNQNITSLDKLHGLVERLTSR</sequence>
<dbReference type="Proteomes" id="UP000469125">
    <property type="component" value="Unassembled WGS sequence"/>
</dbReference>
<name>A0A6N8FH85_9BACI</name>
<gene>
    <name evidence="3" type="ORF">GMD78_11095</name>
</gene>
<feature type="domain" description="Elongation factor G-binding protein N-terminal" evidence="1">
    <location>
        <begin position="4"/>
        <end position="86"/>
    </location>
</feature>
<feature type="domain" description="Elongation factor G-binding protein C-terminal treble-clef zinc-finger" evidence="2">
    <location>
        <begin position="100"/>
        <end position="202"/>
    </location>
</feature>
<organism evidence="3 4">
    <name type="scientific">Ornithinibacillus caprae</name>
    <dbReference type="NCBI Taxonomy" id="2678566"/>
    <lineage>
        <taxon>Bacteria</taxon>
        <taxon>Bacillati</taxon>
        <taxon>Bacillota</taxon>
        <taxon>Bacilli</taxon>
        <taxon>Bacillales</taxon>
        <taxon>Bacillaceae</taxon>
        <taxon>Ornithinibacillus</taxon>
    </lineage>
</organism>
<evidence type="ECO:0000313" key="3">
    <source>
        <dbReference type="EMBL" id="MUK88940.1"/>
    </source>
</evidence>
<dbReference type="InterPro" id="IPR032330">
    <property type="entry name" value="EF-G-binding_C"/>
</dbReference>
<keyword evidence="3" id="KW-0251">Elongation factor</keyword>
<proteinExistence type="predicted"/>
<evidence type="ECO:0000259" key="1">
    <source>
        <dbReference type="Pfam" id="PF07299"/>
    </source>
</evidence>
<evidence type="ECO:0000313" key="4">
    <source>
        <dbReference type="Proteomes" id="UP000469125"/>
    </source>
</evidence>
<accession>A0A6N8FH85</accession>
<keyword evidence="4" id="KW-1185">Reference proteome</keyword>
<dbReference type="Pfam" id="PF07299">
    <property type="entry name" value="EF-G-binding_N"/>
    <property type="match status" value="1"/>
</dbReference>
<comment type="caution">
    <text evidence="3">The sequence shown here is derived from an EMBL/GenBank/DDBJ whole genome shotgun (WGS) entry which is preliminary data.</text>
</comment>
<reference evidence="3 4" key="1">
    <citation type="submission" date="2019-11" db="EMBL/GenBank/DDBJ databases">
        <authorList>
            <person name="Li X."/>
        </authorList>
    </citation>
    <scope>NUCLEOTIDE SEQUENCE [LARGE SCALE GENOMIC DNA]</scope>
    <source>
        <strain evidence="3 4">L9</strain>
    </source>
</reference>
<dbReference type="GO" id="GO:0003746">
    <property type="term" value="F:translation elongation factor activity"/>
    <property type="evidence" value="ECO:0007669"/>
    <property type="project" value="UniProtKB-KW"/>
</dbReference>
<dbReference type="RefSeq" id="WP_155668911.1">
    <property type="nucleotide sequence ID" value="NZ_WOCA01000007.1"/>
</dbReference>